<reference evidence="3" key="3">
    <citation type="submission" date="2021-06" db="EMBL/GenBank/DDBJ databases">
        <title>Genomic Description and Analysis of Intracellular Bacteria, Candidatus Berkiella cookevillensis and Candidatus Berkiella aquae.</title>
        <authorList>
            <person name="Kidane D.T."/>
            <person name="Mehari Y.T."/>
            <person name="Rice F.C."/>
            <person name="Arivett B.A."/>
            <person name="Farone A.L."/>
            <person name="Berk S.G."/>
            <person name="Farone M.B."/>
        </authorList>
    </citation>
    <scope>NUCLEOTIDE SEQUENCE</scope>
    <source>
        <strain evidence="3">CC99</strain>
    </source>
</reference>
<dbReference type="InterPro" id="IPR002575">
    <property type="entry name" value="Aminoglycoside_PTrfase"/>
</dbReference>
<evidence type="ECO:0000313" key="4">
    <source>
        <dbReference type="Proteomes" id="UP000051494"/>
    </source>
</evidence>
<name>A0A0Q9YMN9_9GAMM</name>
<reference evidence="3" key="2">
    <citation type="journal article" date="2016" name="Genome Announc.">
        <title>Draft Genome Sequences of Two Novel Amoeba-Resistant Intranuclear Bacteria, 'Candidatus Berkiella cookevillensis' and 'Candidatus Berkiella aquae'.</title>
        <authorList>
            <person name="Mehari Y.T."/>
            <person name="Arivett B.A."/>
            <person name="Farone A.L."/>
            <person name="Gunderson J.H."/>
            <person name="Farone M.B."/>
        </authorList>
    </citation>
    <scope>NUCLEOTIDE SEQUENCE</scope>
    <source>
        <strain evidence="3">CC99</strain>
    </source>
</reference>
<gene>
    <name evidence="3" type="ORF">CC99x_003250</name>
    <name evidence="2" type="ORF">CC99x_01391</name>
</gene>
<evidence type="ECO:0000313" key="3">
    <source>
        <dbReference type="EMBL" id="MCS5707915.1"/>
    </source>
</evidence>
<accession>A0A0Q9YMN9</accession>
<evidence type="ECO:0000259" key="1">
    <source>
        <dbReference type="Pfam" id="PF01636"/>
    </source>
</evidence>
<dbReference type="EMBL" id="LKHV02000001">
    <property type="protein sequence ID" value="MCS5707915.1"/>
    <property type="molecule type" value="Genomic_DNA"/>
</dbReference>
<reference evidence="2" key="1">
    <citation type="submission" date="2015-09" db="EMBL/GenBank/DDBJ databases">
        <title>Draft Genome Sequences of Two Novel Amoeba-resistant Intranuclear Bacteria, Candidatus Berkiella cookevillensis and Candidatus Berkiella aquae.</title>
        <authorList>
            <person name="Mehari Y.T."/>
            <person name="Arivett B.A."/>
            <person name="Farone A.L."/>
            <person name="Gunderson J.H."/>
            <person name="Farone M.B."/>
        </authorList>
    </citation>
    <scope>NUCLEOTIDE SEQUENCE [LARGE SCALE GENOMIC DNA]</scope>
    <source>
        <strain evidence="2">CC99</strain>
    </source>
</reference>
<dbReference type="RefSeq" id="WP_057624493.1">
    <property type="nucleotide sequence ID" value="NZ_LKHV02000001.1"/>
</dbReference>
<organism evidence="2">
    <name type="scientific">Candidatus Berkiella cookevillensis</name>
    <dbReference type="NCBI Taxonomy" id="437022"/>
    <lineage>
        <taxon>Bacteria</taxon>
        <taxon>Pseudomonadati</taxon>
        <taxon>Pseudomonadota</taxon>
        <taxon>Gammaproteobacteria</taxon>
        <taxon>Candidatus Berkiellales</taxon>
        <taxon>Candidatus Berkiellaceae</taxon>
        <taxon>Candidatus Berkiella</taxon>
    </lineage>
</organism>
<evidence type="ECO:0000313" key="2">
    <source>
        <dbReference type="EMBL" id="KRG18506.1"/>
    </source>
</evidence>
<protein>
    <submittedName>
        <fullName evidence="3">Aminoglycoside phosphotransferase family protein</fullName>
    </submittedName>
    <submittedName>
        <fullName evidence="2">Phosphotransferase enzyme family protein</fullName>
    </submittedName>
</protein>
<dbReference type="SUPFAM" id="SSF56112">
    <property type="entry name" value="Protein kinase-like (PK-like)"/>
    <property type="match status" value="1"/>
</dbReference>
<keyword evidence="2" id="KW-0808">Transferase</keyword>
<dbReference type="STRING" id="437022.CC99x_01391"/>
<dbReference type="EMBL" id="LKHV01000006">
    <property type="protein sequence ID" value="KRG18506.1"/>
    <property type="molecule type" value="Genomic_DNA"/>
</dbReference>
<keyword evidence="4" id="KW-1185">Reference proteome</keyword>
<dbReference type="OrthoDB" id="6255775at2"/>
<dbReference type="GO" id="GO:0016740">
    <property type="term" value="F:transferase activity"/>
    <property type="evidence" value="ECO:0007669"/>
    <property type="project" value="UniProtKB-KW"/>
</dbReference>
<dbReference type="Gene3D" id="3.90.1200.10">
    <property type="match status" value="1"/>
</dbReference>
<dbReference type="Pfam" id="PF01636">
    <property type="entry name" value="APH"/>
    <property type="match status" value="1"/>
</dbReference>
<feature type="domain" description="Aminoglycoside phosphotransferase" evidence="1">
    <location>
        <begin position="79"/>
        <end position="241"/>
    </location>
</feature>
<proteinExistence type="predicted"/>
<comment type="caution">
    <text evidence="2">The sequence shown here is derived from an EMBL/GenBank/DDBJ whole genome shotgun (WGS) entry which is preliminary data.</text>
</comment>
<sequence length="322" mass="37408">MRNKILEWGLNCLLSKGYKIEGDPEVVVETPWSTVARFLTAEDCFYLKQTPADLFIEIEIIKAVQYNMPSSLTPTILFENAELHCFLMRRCGDHSLRTKFNGTINPDLLISGLNNYFKILRSFEQNLDVLEEIGVPDWRINQVPQLYVKLLENKALMLDEGLRQNEIDKLMRLLPIIESICESLSKQTLKETLVNSDLNENNLVINEKTQQISIIDWGESVIAHPFFSIASHLQSIARRYKLELKGEFLEKIKQQCLSCWRDVAHMDELEMIYQNILRLHPIFCALAIHRLQAATHHKSKEMQNWFIAGFLKMLLESESTRL</sequence>
<dbReference type="AlphaFoldDB" id="A0A0Q9YMN9"/>
<dbReference type="Proteomes" id="UP000051494">
    <property type="component" value="Unassembled WGS sequence"/>
</dbReference>
<dbReference type="InterPro" id="IPR011009">
    <property type="entry name" value="Kinase-like_dom_sf"/>
</dbReference>